<protein>
    <submittedName>
        <fullName evidence="2">Uncharacterized protein</fullName>
    </submittedName>
</protein>
<accession>A0A0B6ZBP3</accession>
<name>A0A0B6ZBP3_9EUPU</name>
<keyword evidence="1" id="KW-0812">Transmembrane</keyword>
<evidence type="ECO:0000313" key="2">
    <source>
        <dbReference type="EMBL" id="CEK65185.1"/>
    </source>
</evidence>
<proteinExistence type="predicted"/>
<feature type="transmembrane region" description="Helical" evidence="1">
    <location>
        <begin position="73"/>
        <end position="91"/>
    </location>
</feature>
<reference evidence="2" key="1">
    <citation type="submission" date="2014-12" db="EMBL/GenBank/DDBJ databases">
        <title>Insight into the proteome of Arion vulgaris.</title>
        <authorList>
            <person name="Aradska J."/>
            <person name="Bulat T."/>
            <person name="Smidak R."/>
            <person name="Sarate P."/>
            <person name="Gangsoo J."/>
            <person name="Sialana F."/>
            <person name="Bilban M."/>
            <person name="Lubec G."/>
        </authorList>
    </citation>
    <scope>NUCLEOTIDE SEQUENCE</scope>
    <source>
        <tissue evidence="2">Skin</tissue>
    </source>
</reference>
<dbReference type="EMBL" id="HACG01018320">
    <property type="protein sequence ID" value="CEK65185.1"/>
    <property type="molecule type" value="Transcribed_RNA"/>
</dbReference>
<keyword evidence="1" id="KW-0472">Membrane</keyword>
<dbReference type="AlphaFoldDB" id="A0A0B6ZBP3"/>
<organism evidence="2">
    <name type="scientific">Arion vulgaris</name>
    <dbReference type="NCBI Taxonomy" id="1028688"/>
    <lineage>
        <taxon>Eukaryota</taxon>
        <taxon>Metazoa</taxon>
        <taxon>Spiralia</taxon>
        <taxon>Lophotrochozoa</taxon>
        <taxon>Mollusca</taxon>
        <taxon>Gastropoda</taxon>
        <taxon>Heterobranchia</taxon>
        <taxon>Euthyneura</taxon>
        <taxon>Panpulmonata</taxon>
        <taxon>Eupulmonata</taxon>
        <taxon>Stylommatophora</taxon>
        <taxon>Helicina</taxon>
        <taxon>Arionoidea</taxon>
        <taxon>Arionidae</taxon>
        <taxon>Arion</taxon>
    </lineage>
</organism>
<keyword evidence="1" id="KW-1133">Transmembrane helix</keyword>
<feature type="transmembrane region" description="Helical" evidence="1">
    <location>
        <begin position="9"/>
        <end position="30"/>
    </location>
</feature>
<evidence type="ECO:0000256" key="1">
    <source>
        <dbReference type="SAM" id="Phobius"/>
    </source>
</evidence>
<gene>
    <name evidence="2" type="primary">ORF54203</name>
</gene>
<sequence>MDVKIPQSLVLPVSLIAFSISSLSITLPLATVAHLQVCWLTTSLDSNMCVYENEVSAFANSTDSSHYLRTKPVLNMLIWSLIQFCCLAISLDSYMSVNKDEVLFAVANSTQTSATVYAHNLP</sequence>